<name>A0AC61QS04_9BACT</name>
<protein>
    <submittedName>
        <fullName evidence="1">Uncharacterized protein</fullName>
    </submittedName>
</protein>
<dbReference type="EMBL" id="SRZC01000006">
    <property type="protein sequence ID" value="TGX83024.1"/>
    <property type="molecule type" value="Genomic_DNA"/>
</dbReference>
<organism evidence="1 2">
    <name type="scientific">Palleniella muris</name>
    <dbReference type="NCBI Taxonomy" id="3038145"/>
    <lineage>
        <taxon>Bacteria</taxon>
        <taxon>Pseudomonadati</taxon>
        <taxon>Bacteroidota</taxon>
        <taxon>Bacteroidia</taxon>
        <taxon>Bacteroidales</taxon>
        <taxon>Prevotellaceae</taxon>
        <taxon>Palleniella</taxon>
    </lineage>
</organism>
<accession>A0AC61QS04</accession>
<evidence type="ECO:0000313" key="2">
    <source>
        <dbReference type="Proteomes" id="UP000308886"/>
    </source>
</evidence>
<reference evidence="1" key="1">
    <citation type="submission" date="2019-04" db="EMBL/GenBank/DDBJ databases">
        <title>Microbes associate with the intestines of laboratory mice.</title>
        <authorList>
            <person name="Navarre W."/>
            <person name="Wong E."/>
            <person name="Huang K."/>
            <person name="Tropini C."/>
            <person name="Ng K."/>
            <person name="Yu B."/>
        </authorList>
    </citation>
    <scope>NUCLEOTIDE SEQUENCE</scope>
    <source>
        <strain evidence="1">NM73_A23</strain>
    </source>
</reference>
<proteinExistence type="predicted"/>
<gene>
    <name evidence="1" type="ORF">E5358_05040</name>
</gene>
<dbReference type="Proteomes" id="UP000308886">
    <property type="component" value="Unassembled WGS sequence"/>
</dbReference>
<keyword evidence="2" id="KW-1185">Reference proteome</keyword>
<comment type="caution">
    <text evidence="1">The sequence shown here is derived from an EMBL/GenBank/DDBJ whole genome shotgun (WGS) entry which is preliminary data.</text>
</comment>
<sequence length="491" mass="55252">MKNYIKFIALALSLSVVSCAPQRTGSSSDETKVEQVFPPIGLYYGMPTAMFGSTPGYEIKPSNLPDYVTYPNDLAKMGLRGKVKSVREKVSTFSWTYTFNTAGNLTDYQFRMDSQGRYGEGAKAEYNEAGELTLLGRNFRGQSPNSHSYSYKKGKLARRSSSHGERLYCYHDSMDVLVPDSIVTNGLTPYLNIKFIQRDDMILVGRMTHKRSSLPGNFSADKAESVMEYAPDGQLKAIRTMYRGVKGYRASVLYGLTEYTYNEQGDVAKKEFYLFTDKAPLTDETLLSTAVHHGIDTFEYRYDGQGNWVSITMGSEPKPTSSIDFNTMSRTIDYYSEEELQATGKEKKDLEEKPFVGMWTFSKTEDMGEGDKYRYRGTIVLNLYEKFMPDGGEEPQWGIVYSGMSNTLGANRNGSYNITDFKIDGNTIKINLEEMCSGAKYSAKLKYNPADKSITMTDVLETYGGDESMAGFIEVPQSVKYSFLRRTTSSK</sequence>
<evidence type="ECO:0000313" key="1">
    <source>
        <dbReference type="EMBL" id="TGX83024.1"/>
    </source>
</evidence>